<dbReference type="PANTHER" id="PTHR12049">
    <property type="entry name" value="PROTEIN ARGININE METHYLTRANSFERASE NDUFAF7, MITOCHONDRIAL"/>
    <property type="match status" value="1"/>
</dbReference>
<keyword evidence="1" id="KW-0489">Methyltransferase</keyword>
<evidence type="ECO:0000313" key="3">
    <source>
        <dbReference type="EMBL" id="APG62315.1"/>
    </source>
</evidence>
<proteinExistence type="predicted"/>
<dbReference type="GO" id="GO:0032259">
    <property type="term" value="P:methylation"/>
    <property type="evidence" value="ECO:0007669"/>
    <property type="project" value="UniProtKB-KW"/>
</dbReference>
<sequence length="351" mass="38916">MPEQNILALKLAKQIGGNGPISLAEYMRQSNEEYYNISDPLGKEGDFITAPEISQIFGELVGIWFADIWMRSGEKNNINYVELGPGRGTLAKDILSVIARYGCTPPVHFVETSDALRVKQTQNCPNAIFHDKIDDLPENGPLFIIANEFFDALPINQAVQTHSGWREFVVARDRGNQFLAMPGTKDAGSYIPEEFKNASPHSLYEYCPDAANIMYELTRRVKEQGGLILVIDYGYMKPQLGSTLQAVANHKSVSAFNEPGTMDITAHVNFLELGNIARIGNLQVQGPIEQGIWLKNLGADIRAETLSAANPDQRDVIMQAKERLVHPEQMGSLFKVMAVLHNDLPRAEGFG</sequence>
<keyword evidence="4" id="KW-1185">Reference proteome</keyword>
<reference evidence="3 4" key="1">
    <citation type="submission" date="2016-11" db="EMBL/GenBank/DDBJ databases">
        <title>Sphingorhabdus sp. LPB0140, isolated from marine environment.</title>
        <authorList>
            <person name="Kim E."/>
            <person name="Yi H."/>
        </authorList>
    </citation>
    <scope>NUCLEOTIDE SEQUENCE [LARGE SCALE GENOMIC DNA]</scope>
    <source>
        <strain evidence="3 4">LPB0140</strain>
    </source>
</reference>
<evidence type="ECO:0000256" key="2">
    <source>
        <dbReference type="ARBA" id="ARBA00022679"/>
    </source>
</evidence>
<accession>A0A1L3JAZ6</accession>
<evidence type="ECO:0000313" key="4">
    <source>
        <dbReference type="Proteomes" id="UP000242561"/>
    </source>
</evidence>
<dbReference type="SUPFAM" id="SSF53335">
    <property type="entry name" value="S-adenosyl-L-methionine-dependent methyltransferases"/>
    <property type="match status" value="1"/>
</dbReference>
<dbReference type="RefSeq" id="WP_072558966.1">
    <property type="nucleotide sequence ID" value="NZ_CP018154.1"/>
</dbReference>
<evidence type="ECO:0008006" key="5">
    <source>
        <dbReference type="Google" id="ProtNLM"/>
    </source>
</evidence>
<dbReference type="Gene3D" id="3.40.50.12710">
    <property type="match status" value="1"/>
</dbReference>
<dbReference type="InterPro" id="IPR029063">
    <property type="entry name" value="SAM-dependent_MTases_sf"/>
</dbReference>
<dbReference type="PANTHER" id="PTHR12049:SF7">
    <property type="entry name" value="PROTEIN ARGININE METHYLTRANSFERASE NDUFAF7, MITOCHONDRIAL"/>
    <property type="match status" value="1"/>
</dbReference>
<dbReference type="KEGG" id="sphl:LPB140_05285"/>
<dbReference type="Pfam" id="PF02636">
    <property type="entry name" value="Methyltransf_28"/>
    <property type="match status" value="1"/>
</dbReference>
<gene>
    <name evidence="3" type="ORF">LPB140_05285</name>
</gene>
<dbReference type="AlphaFoldDB" id="A0A1L3JAZ6"/>
<dbReference type="OrthoDB" id="9794208at2"/>
<dbReference type="InterPro" id="IPR038375">
    <property type="entry name" value="NDUFAF7_sf"/>
</dbReference>
<dbReference type="InterPro" id="IPR003788">
    <property type="entry name" value="NDUFAF7"/>
</dbReference>
<dbReference type="STRING" id="1913578.LPB140_05285"/>
<protein>
    <recommendedName>
        <fullName evidence="5">Class I SAM-dependent methyltransferase</fullName>
    </recommendedName>
</protein>
<dbReference type="EMBL" id="CP018154">
    <property type="protein sequence ID" value="APG62315.1"/>
    <property type="molecule type" value="Genomic_DNA"/>
</dbReference>
<name>A0A1L3JAZ6_9SPHN</name>
<dbReference type="GO" id="GO:0035243">
    <property type="term" value="F:protein-arginine omega-N symmetric methyltransferase activity"/>
    <property type="evidence" value="ECO:0007669"/>
    <property type="project" value="TreeGrafter"/>
</dbReference>
<evidence type="ECO:0000256" key="1">
    <source>
        <dbReference type="ARBA" id="ARBA00022603"/>
    </source>
</evidence>
<keyword evidence="2" id="KW-0808">Transferase</keyword>
<organism evidence="3 4">
    <name type="scientific">Sphingorhabdus lutea</name>
    <dbReference type="NCBI Taxonomy" id="1913578"/>
    <lineage>
        <taxon>Bacteria</taxon>
        <taxon>Pseudomonadati</taxon>
        <taxon>Pseudomonadota</taxon>
        <taxon>Alphaproteobacteria</taxon>
        <taxon>Sphingomonadales</taxon>
        <taxon>Sphingomonadaceae</taxon>
        <taxon>Sphingorhabdus</taxon>
    </lineage>
</organism>
<dbReference type="Proteomes" id="UP000242561">
    <property type="component" value="Chromosome"/>
</dbReference>